<dbReference type="InterPro" id="IPR000223">
    <property type="entry name" value="Pept_S26A_signal_pept_1"/>
</dbReference>
<dbReference type="NCBIfam" id="TIGR02227">
    <property type="entry name" value="sigpep_I_bact"/>
    <property type="match status" value="1"/>
</dbReference>
<dbReference type="CDD" id="cd06530">
    <property type="entry name" value="S26_SPase_I"/>
    <property type="match status" value="1"/>
</dbReference>
<feature type="domain" description="Peptidase S26" evidence="4">
    <location>
        <begin position="2"/>
        <end position="124"/>
    </location>
</feature>
<gene>
    <name evidence="5" type="ORF">LNTAR_19172</name>
</gene>
<dbReference type="STRING" id="313628.LNTAR_19172"/>
<keyword evidence="3" id="KW-0645">Protease</keyword>
<dbReference type="eggNOG" id="COG0681">
    <property type="taxonomic scope" value="Bacteria"/>
</dbReference>
<reference evidence="5 6" key="1">
    <citation type="journal article" date="2010" name="J. Bacteriol.">
        <title>Genome sequence of Lentisphaera araneosa HTCC2155T, the type species of the order Lentisphaerales in the phylum Lentisphaerae.</title>
        <authorList>
            <person name="Thrash J.C."/>
            <person name="Cho J.C."/>
            <person name="Vergin K.L."/>
            <person name="Morris R.M."/>
            <person name="Giovannoni S.J."/>
        </authorList>
    </citation>
    <scope>NUCLEOTIDE SEQUENCE [LARGE SCALE GENOMIC DNA]</scope>
    <source>
        <strain evidence="5 6">HTCC2155</strain>
    </source>
</reference>
<dbReference type="Proteomes" id="UP000004947">
    <property type="component" value="Unassembled WGS sequence"/>
</dbReference>
<dbReference type="SUPFAM" id="SSF51306">
    <property type="entry name" value="LexA/Signal peptidase"/>
    <property type="match status" value="1"/>
</dbReference>
<dbReference type="GO" id="GO:0009003">
    <property type="term" value="F:signal peptidase activity"/>
    <property type="evidence" value="ECO:0007669"/>
    <property type="project" value="UniProtKB-EC"/>
</dbReference>
<accession>A6DQQ0</accession>
<comment type="subcellular location">
    <subcellularLocation>
        <location evidence="3">Membrane</location>
        <topology evidence="3">Single-pass type II membrane protein</topology>
    </subcellularLocation>
</comment>
<dbReference type="InterPro" id="IPR036286">
    <property type="entry name" value="LexA/Signal_pep-like_sf"/>
</dbReference>
<name>A6DQQ0_9BACT</name>
<comment type="caution">
    <text evidence="5">The sequence shown here is derived from an EMBL/GenBank/DDBJ whole genome shotgun (WGS) entry which is preliminary data.</text>
</comment>
<keyword evidence="6" id="KW-1185">Reference proteome</keyword>
<evidence type="ECO:0000313" key="5">
    <source>
        <dbReference type="EMBL" id="EDM25950.1"/>
    </source>
</evidence>
<proteinExistence type="inferred from homology"/>
<organism evidence="5 6">
    <name type="scientific">Lentisphaera araneosa HTCC2155</name>
    <dbReference type="NCBI Taxonomy" id="313628"/>
    <lineage>
        <taxon>Bacteria</taxon>
        <taxon>Pseudomonadati</taxon>
        <taxon>Lentisphaerota</taxon>
        <taxon>Lentisphaeria</taxon>
        <taxon>Lentisphaerales</taxon>
        <taxon>Lentisphaeraceae</taxon>
        <taxon>Lentisphaera</taxon>
    </lineage>
</organism>
<keyword evidence="3" id="KW-0378">Hydrolase</keyword>
<evidence type="ECO:0000256" key="3">
    <source>
        <dbReference type="RuleBase" id="RU362042"/>
    </source>
</evidence>
<dbReference type="Pfam" id="PF10502">
    <property type="entry name" value="Peptidase_S26"/>
    <property type="match status" value="1"/>
</dbReference>
<evidence type="ECO:0000259" key="4">
    <source>
        <dbReference type="Pfam" id="PF10502"/>
    </source>
</evidence>
<dbReference type="AlphaFoldDB" id="A6DQQ0"/>
<dbReference type="Gene3D" id="2.10.109.10">
    <property type="entry name" value="Umud Fragment, subunit A"/>
    <property type="match status" value="1"/>
</dbReference>
<evidence type="ECO:0000256" key="2">
    <source>
        <dbReference type="ARBA" id="ARBA00019232"/>
    </source>
</evidence>
<comment type="catalytic activity">
    <reaction evidence="3">
        <text>Cleavage of hydrophobic, N-terminal signal or leader sequences from secreted and periplasmic proteins.</text>
        <dbReference type="EC" id="3.4.21.89"/>
    </reaction>
</comment>
<comment type="similarity">
    <text evidence="1 3">Belongs to the peptidase S26 family.</text>
</comment>
<sequence length="135" mass="15538">MKMKSSSMEPTITKGSIVTLTKNYNEVNRFDIMVFNPDQFPENYFIFRVIGLPGEHIKLEGESVYINGKNLDIPNDLKYVELEAKFNNITLKENEFYLMGDNTTNSNDSRFLGPIRTNQFVSKLKKSKALTIRST</sequence>
<dbReference type="GO" id="GO:0006465">
    <property type="term" value="P:signal peptide processing"/>
    <property type="evidence" value="ECO:0007669"/>
    <property type="project" value="InterPro"/>
</dbReference>
<protein>
    <recommendedName>
        <fullName evidence="2 3">Signal peptidase I</fullName>
        <ecNumber evidence="3">3.4.21.89</ecNumber>
    </recommendedName>
</protein>
<dbReference type="GO" id="GO:0004252">
    <property type="term" value="F:serine-type endopeptidase activity"/>
    <property type="evidence" value="ECO:0007669"/>
    <property type="project" value="InterPro"/>
</dbReference>
<dbReference type="EMBL" id="ABCK01000021">
    <property type="protein sequence ID" value="EDM25950.1"/>
    <property type="molecule type" value="Genomic_DNA"/>
</dbReference>
<dbReference type="GO" id="GO:0016020">
    <property type="term" value="C:membrane"/>
    <property type="evidence" value="ECO:0007669"/>
    <property type="project" value="UniProtKB-SubCell"/>
</dbReference>
<dbReference type="PRINTS" id="PR00727">
    <property type="entry name" value="LEADERPTASE"/>
</dbReference>
<dbReference type="EC" id="3.4.21.89" evidence="3"/>
<evidence type="ECO:0000256" key="1">
    <source>
        <dbReference type="ARBA" id="ARBA00009370"/>
    </source>
</evidence>
<dbReference type="PANTHER" id="PTHR43390">
    <property type="entry name" value="SIGNAL PEPTIDASE I"/>
    <property type="match status" value="1"/>
</dbReference>
<dbReference type="PANTHER" id="PTHR43390:SF1">
    <property type="entry name" value="CHLOROPLAST PROCESSING PEPTIDASE"/>
    <property type="match status" value="1"/>
</dbReference>
<evidence type="ECO:0000313" key="6">
    <source>
        <dbReference type="Proteomes" id="UP000004947"/>
    </source>
</evidence>
<dbReference type="InterPro" id="IPR019533">
    <property type="entry name" value="Peptidase_S26"/>
</dbReference>